<proteinExistence type="inferred from homology"/>
<dbReference type="EMBL" id="VSSQ01003772">
    <property type="protein sequence ID" value="MPM22273.1"/>
    <property type="molecule type" value="Genomic_DNA"/>
</dbReference>
<evidence type="ECO:0000256" key="6">
    <source>
        <dbReference type="ARBA" id="ARBA00023136"/>
    </source>
</evidence>
<evidence type="ECO:0000256" key="7">
    <source>
        <dbReference type="SAM" id="Phobius"/>
    </source>
</evidence>
<name>A0A644Y6S4_9ZZZZ</name>
<dbReference type="InterPro" id="IPR011701">
    <property type="entry name" value="MFS"/>
</dbReference>
<feature type="transmembrane region" description="Helical" evidence="7">
    <location>
        <begin position="72"/>
        <end position="93"/>
    </location>
</feature>
<protein>
    <recommendedName>
        <fullName evidence="8">Major facilitator superfamily (MFS) profile domain-containing protein</fullName>
    </recommendedName>
</protein>
<feature type="transmembrane region" description="Helical" evidence="7">
    <location>
        <begin position="99"/>
        <end position="120"/>
    </location>
</feature>
<feature type="transmembrane region" description="Helical" evidence="7">
    <location>
        <begin position="156"/>
        <end position="183"/>
    </location>
</feature>
<accession>A0A644Y6S4</accession>
<evidence type="ECO:0000256" key="1">
    <source>
        <dbReference type="ARBA" id="ARBA00004127"/>
    </source>
</evidence>
<comment type="similarity">
    <text evidence="2">Belongs to the major facilitator superfamily.</text>
</comment>
<evidence type="ECO:0000259" key="8">
    <source>
        <dbReference type="PROSITE" id="PS50850"/>
    </source>
</evidence>
<dbReference type="GO" id="GO:0012505">
    <property type="term" value="C:endomembrane system"/>
    <property type="evidence" value="ECO:0007669"/>
    <property type="project" value="UniProtKB-SubCell"/>
</dbReference>
<dbReference type="PROSITE" id="PS50850">
    <property type="entry name" value="MFS"/>
    <property type="match status" value="1"/>
</dbReference>
<feature type="transmembrane region" description="Helical" evidence="7">
    <location>
        <begin position="41"/>
        <end position="65"/>
    </location>
</feature>
<feature type="transmembrane region" description="Helical" evidence="7">
    <location>
        <begin position="270"/>
        <end position="289"/>
    </location>
</feature>
<evidence type="ECO:0000256" key="4">
    <source>
        <dbReference type="ARBA" id="ARBA00022692"/>
    </source>
</evidence>
<dbReference type="PANTHER" id="PTHR23514:SF3">
    <property type="entry name" value="BYPASS OF STOP CODON PROTEIN 6"/>
    <property type="match status" value="1"/>
</dbReference>
<reference evidence="9" key="1">
    <citation type="submission" date="2019-08" db="EMBL/GenBank/DDBJ databases">
        <authorList>
            <person name="Kucharzyk K."/>
            <person name="Murdoch R.W."/>
            <person name="Higgins S."/>
            <person name="Loffler F."/>
        </authorList>
    </citation>
    <scope>NUCLEOTIDE SEQUENCE</scope>
</reference>
<dbReference type="InterPro" id="IPR051788">
    <property type="entry name" value="MFS_Transporter"/>
</dbReference>
<evidence type="ECO:0000256" key="2">
    <source>
        <dbReference type="ARBA" id="ARBA00008335"/>
    </source>
</evidence>
<dbReference type="GO" id="GO:0022857">
    <property type="term" value="F:transmembrane transporter activity"/>
    <property type="evidence" value="ECO:0007669"/>
    <property type="project" value="InterPro"/>
</dbReference>
<dbReference type="InterPro" id="IPR020846">
    <property type="entry name" value="MFS_dom"/>
</dbReference>
<keyword evidence="6 7" id="KW-0472">Membrane</keyword>
<keyword evidence="3" id="KW-0813">Transport</keyword>
<feature type="transmembrane region" description="Helical" evidence="7">
    <location>
        <begin position="203"/>
        <end position="226"/>
    </location>
</feature>
<keyword evidence="5 7" id="KW-1133">Transmembrane helix</keyword>
<sequence length="387" mass="42212">MNNKTIAFIANFTGIFLFGISMVIIGSILPLLKARFGMSDIAAGGLFSVLPVGMLAGSVLFGPVVDKFGYRWVLSVASLFLSLGFFGIVHVGSLHLLRAGIFFFGLGGGVINGGTSALVSDLSEGKNKIINLNWLGLFYGIGAFSMPMILSRIDEIHYTLVIDVVSGISLAVALIFLLINYPLTVQKEKISLKLIPVFVKNKLFMAICFYLFFQSAFEAIINNWSVSFFIDKLAVPQYQALIALSVSVSGLVCMRILTGSVLKKWHHFRLIQLSLLLFSLGLICLVLPASYFMHLLGMFLIGSGLAPGFPVMLGLVGEIFKEVSGTAFSFAMLIALTGNTIINYSIGILTEKFGMNVFPYVVLVEIVMMIFIFLLIGKADKKTAIRY</sequence>
<dbReference type="SUPFAM" id="SSF103473">
    <property type="entry name" value="MFS general substrate transporter"/>
    <property type="match status" value="1"/>
</dbReference>
<feature type="transmembrane region" description="Helical" evidence="7">
    <location>
        <begin position="132"/>
        <end position="150"/>
    </location>
</feature>
<organism evidence="9">
    <name type="scientific">bioreactor metagenome</name>
    <dbReference type="NCBI Taxonomy" id="1076179"/>
    <lineage>
        <taxon>unclassified sequences</taxon>
        <taxon>metagenomes</taxon>
        <taxon>ecological metagenomes</taxon>
    </lineage>
</organism>
<feature type="transmembrane region" description="Helical" evidence="7">
    <location>
        <begin position="358"/>
        <end position="377"/>
    </location>
</feature>
<evidence type="ECO:0000313" key="9">
    <source>
        <dbReference type="EMBL" id="MPM22273.1"/>
    </source>
</evidence>
<evidence type="ECO:0000256" key="5">
    <source>
        <dbReference type="ARBA" id="ARBA00022989"/>
    </source>
</evidence>
<feature type="transmembrane region" description="Helical" evidence="7">
    <location>
        <begin position="238"/>
        <end position="258"/>
    </location>
</feature>
<feature type="transmembrane region" description="Helical" evidence="7">
    <location>
        <begin position="328"/>
        <end position="346"/>
    </location>
</feature>
<comment type="caution">
    <text evidence="9">The sequence shown here is derived from an EMBL/GenBank/DDBJ whole genome shotgun (WGS) entry which is preliminary data.</text>
</comment>
<feature type="transmembrane region" description="Helical" evidence="7">
    <location>
        <begin position="7"/>
        <end position="29"/>
    </location>
</feature>
<dbReference type="Gene3D" id="1.20.1250.20">
    <property type="entry name" value="MFS general substrate transporter like domains"/>
    <property type="match status" value="2"/>
</dbReference>
<dbReference type="PANTHER" id="PTHR23514">
    <property type="entry name" value="BYPASS OF STOP CODON PROTEIN 6"/>
    <property type="match status" value="1"/>
</dbReference>
<feature type="transmembrane region" description="Helical" evidence="7">
    <location>
        <begin position="295"/>
        <end position="316"/>
    </location>
</feature>
<gene>
    <name evidence="9" type="ORF">SDC9_68724</name>
</gene>
<comment type="subcellular location">
    <subcellularLocation>
        <location evidence="1">Endomembrane system</location>
        <topology evidence="1">Multi-pass membrane protein</topology>
    </subcellularLocation>
</comment>
<feature type="domain" description="Major facilitator superfamily (MFS) profile" evidence="8">
    <location>
        <begin position="7"/>
        <end position="380"/>
    </location>
</feature>
<keyword evidence="4 7" id="KW-0812">Transmembrane</keyword>
<dbReference type="InterPro" id="IPR036259">
    <property type="entry name" value="MFS_trans_sf"/>
</dbReference>
<dbReference type="GO" id="GO:0016020">
    <property type="term" value="C:membrane"/>
    <property type="evidence" value="ECO:0007669"/>
    <property type="project" value="TreeGrafter"/>
</dbReference>
<dbReference type="AlphaFoldDB" id="A0A644Y6S4"/>
<evidence type="ECO:0000256" key="3">
    <source>
        <dbReference type="ARBA" id="ARBA00022448"/>
    </source>
</evidence>
<dbReference type="Pfam" id="PF07690">
    <property type="entry name" value="MFS_1"/>
    <property type="match status" value="1"/>
</dbReference>